<sequence length="222" mass="24947">MKLYNYFRSSASFRVRIALEVKGLPYDYLPVHLVKAEHLAPGYADRVGDTLVPALQTDDGHLLTQSMAIIEYLDETHREPALLPGDALARARVRALAQMVACEIHPLNNLRVLKYLKHQLQVEDAAKDAWYRHWVRKGLEAFERQLGLLDGERQAAGLAPSRLCWGDMPTLADCCLVPQIFNGRRFHVDMDGLPRTMAAFDACMALPAFQRAQPSACPDHEA</sequence>
<dbReference type="InterPro" id="IPR034330">
    <property type="entry name" value="GST_Zeta_C"/>
</dbReference>
<dbReference type="PROSITE" id="PS50405">
    <property type="entry name" value="GST_CTER"/>
    <property type="match status" value="1"/>
</dbReference>
<comment type="similarity">
    <text evidence="1">Belongs to the GST superfamily. Zeta family.</text>
</comment>
<dbReference type="Pfam" id="PF02798">
    <property type="entry name" value="GST_N"/>
    <property type="match status" value="1"/>
</dbReference>
<dbReference type="Gene3D" id="3.40.30.10">
    <property type="entry name" value="Glutaredoxin"/>
    <property type="match status" value="1"/>
</dbReference>
<reference evidence="4 5" key="1">
    <citation type="journal article" date="2010" name="J. Bacteriol.">
        <title>Completed genome sequence of the anaerobic iron-oxidizing bacterium Acidovorax ebreus strain TPSY.</title>
        <authorList>
            <person name="Byrne-Bailey K.G."/>
            <person name="Weber K.A."/>
            <person name="Chair A.H."/>
            <person name="Bose S."/>
            <person name="Knox T."/>
            <person name="Spanbauer T.L."/>
            <person name="Chertkov O."/>
            <person name="Coates J.D."/>
        </authorList>
    </citation>
    <scope>NUCLEOTIDE SEQUENCE [LARGE SCALE GENOMIC DNA]</scope>
    <source>
        <strain evidence="4 5">TPSY</strain>
    </source>
</reference>
<evidence type="ECO:0000259" key="2">
    <source>
        <dbReference type="PROSITE" id="PS50404"/>
    </source>
</evidence>
<dbReference type="PROSITE" id="PS50404">
    <property type="entry name" value="GST_NTER"/>
    <property type="match status" value="1"/>
</dbReference>
<dbReference type="SFLD" id="SFLDS00019">
    <property type="entry name" value="Glutathione_Transferase_(cytos"/>
    <property type="match status" value="1"/>
</dbReference>
<dbReference type="Gene3D" id="1.20.1050.10">
    <property type="match status" value="1"/>
</dbReference>
<dbReference type="InterPro" id="IPR005955">
    <property type="entry name" value="GST_Zeta"/>
</dbReference>
<organism evidence="4 5">
    <name type="scientific">Acidovorax ebreus (strain TPSY)</name>
    <name type="common">Diaphorobacter sp. (strain TPSY)</name>
    <dbReference type="NCBI Taxonomy" id="535289"/>
    <lineage>
        <taxon>Bacteria</taxon>
        <taxon>Pseudomonadati</taxon>
        <taxon>Pseudomonadota</taxon>
        <taxon>Betaproteobacteria</taxon>
        <taxon>Burkholderiales</taxon>
        <taxon>Comamonadaceae</taxon>
        <taxon>Diaphorobacter</taxon>
    </lineage>
</organism>
<evidence type="ECO:0000256" key="1">
    <source>
        <dbReference type="ARBA" id="ARBA00010007"/>
    </source>
</evidence>
<dbReference type="PANTHER" id="PTHR42673">
    <property type="entry name" value="MALEYLACETOACETATE ISOMERASE"/>
    <property type="match status" value="1"/>
</dbReference>
<dbReference type="SUPFAM" id="SSF52833">
    <property type="entry name" value="Thioredoxin-like"/>
    <property type="match status" value="1"/>
</dbReference>
<dbReference type="InterPro" id="IPR036282">
    <property type="entry name" value="Glutathione-S-Trfase_C_sf"/>
</dbReference>
<dbReference type="GO" id="GO:0016034">
    <property type="term" value="F:maleylacetoacetate isomerase activity"/>
    <property type="evidence" value="ECO:0007669"/>
    <property type="project" value="TreeGrafter"/>
</dbReference>
<dbReference type="GO" id="GO:0006749">
    <property type="term" value="P:glutathione metabolic process"/>
    <property type="evidence" value="ECO:0007669"/>
    <property type="project" value="TreeGrafter"/>
</dbReference>
<dbReference type="KEGG" id="dia:Dtpsy_1678"/>
<dbReference type="GO" id="GO:0004364">
    <property type="term" value="F:glutathione transferase activity"/>
    <property type="evidence" value="ECO:0007669"/>
    <property type="project" value="TreeGrafter"/>
</dbReference>
<evidence type="ECO:0000313" key="4">
    <source>
        <dbReference type="EMBL" id="ACM33136.1"/>
    </source>
</evidence>
<dbReference type="AlphaFoldDB" id="A0A9J9QEB7"/>
<evidence type="ECO:0000313" key="5">
    <source>
        <dbReference type="Proteomes" id="UP000000450"/>
    </source>
</evidence>
<name>A0A9J9QEB7_ACIET</name>
<dbReference type="InterPro" id="IPR036249">
    <property type="entry name" value="Thioredoxin-like_sf"/>
</dbReference>
<keyword evidence="4" id="KW-0413">Isomerase</keyword>
<dbReference type="Proteomes" id="UP000000450">
    <property type="component" value="Chromosome"/>
</dbReference>
<dbReference type="RefSeq" id="WP_015913225.1">
    <property type="nucleotide sequence ID" value="NC_011992.1"/>
</dbReference>
<dbReference type="InterPro" id="IPR010987">
    <property type="entry name" value="Glutathione-S-Trfase_C-like"/>
</dbReference>
<dbReference type="SUPFAM" id="SSF47616">
    <property type="entry name" value="GST C-terminal domain-like"/>
    <property type="match status" value="1"/>
</dbReference>
<dbReference type="CDD" id="cd03042">
    <property type="entry name" value="GST_N_Zeta"/>
    <property type="match status" value="1"/>
</dbReference>
<dbReference type="GO" id="GO:0005737">
    <property type="term" value="C:cytoplasm"/>
    <property type="evidence" value="ECO:0007669"/>
    <property type="project" value="InterPro"/>
</dbReference>
<dbReference type="InterPro" id="IPR004045">
    <property type="entry name" value="Glutathione_S-Trfase_N"/>
</dbReference>
<feature type="domain" description="GST N-terminal" evidence="2">
    <location>
        <begin position="1"/>
        <end position="81"/>
    </location>
</feature>
<accession>A0A9J9QEB7</accession>
<dbReference type="EMBL" id="CP001392">
    <property type="protein sequence ID" value="ACM33136.1"/>
    <property type="molecule type" value="Genomic_DNA"/>
</dbReference>
<dbReference type="PANTHER" id="PTHR42673:SF21">
    <property type="entry name" value="GLUTATHIONE S-TRANSFERASE YFCF"/>
    <property type="match status" value="1"/>
</dbReference>
<dbReference type="InterPro" id="IPR040079">
    <property type="entry name" value="Glutathione_S-Trfase"/>
</dbReference>
<keyword evidence="5" id="KW-1185">Reference proteome</keyword>
<dbReference type="InterPro" id="IPR034333">
    <property type="entry name" value="GST_Zeta_N"/>
</dbReference>
<feature type="domain" description="GST C-terminal" evidence="3">
    <location>
        <begin position="86"/>
        <end position="222"/>
    </location>
</feature>
<dbReference type="NCBIfam" id="TIGR01262">
    <property type="entry name" value="maiA"/>
    <property type="match status" value="1"/>
</dbReference>
<proteinExistence type="inferred from homology"/>
<evidence type="ECO:0000259" key="3">
    <source>
        <dbReference type="PROSITE" id="PS50405"/>
    </source>
</evidence>
<dbReference type="GO" id="GO:0006559">
    <property type="term" value="P:L-phenylalanine catabolic process"/>
    <property type="evidence" value="ECO:0007669"/>
    <property type="project" value="TreeGrafter"/>
</dbReference>
<dbReference type="SFLD" id="SFLDG00358">
    <property type="entry name" value="Main_(cytGST)"/>
    <property type="match status" value="1"/>
</dbReference>
<dbReference type="CDD" id="cd03191">
    <property type="entry name" value="GST_C_Zeta"/>
    <property type="match status" value="1"/>
</dbReference>
<gene>
    <name evidence="4" type="ordered locus">Dtpsy_1678</name>
</gene>
<protein>
    <submittedName>
        <fullName evidence="4">Maleylacetoacetate isomerase</fullName>
    </submittedName>
</protein>